<dbReference type="GO" id="GO:0043565">
    <property type="term" value="F:sequence-specific DNA binding"/>
    <property type="evidence" value="ECO:0007669"/>
    <property type="project" value="InterPro"/>
</dbReference>
<dbReference type="Pfam" id="PF12833">
    <property type="entry name" value="HTH_18"/>
    <property type="match status" value="1"/>
</dbReference>
<dbReference type="InterPro" id="IPR018060">
    <property type="entry name" value="HTH_AraC"/>
</dbReference>
<reference evidence="12" key="1">
    <citation type="submission" date="2016-10" db="EMBL/GenBank/DDBJ databases">
        <authorList>
            <person name="Varghese N."/>
            <person name="Submissions S."/>
        </authorList>
    </citation>
    <scope>NUCLEOTIDE SEQUENCE [LARGE SCALE GENOMIC DNA]</scope>
    <source>
        <strain evidence="12">CGMCC 1.10223</strain>
    </source>
</reference>
<keyword evidence="6" id="KW-0238">DNA-binding</keyword>
<dbReference type="OrthoDB" id="342399at2"/>
<dbReference type="GO" id="GO:0005737">
    <property type="term" value="C:cytoplasm"/>
    <property type="evidence" value="ECO:0007669"/>
    <property type="project" value="UniProtKB-SubCell"/>
</dbReference>
<dbReference type="SMART" id="SM00448">
    <property type="entry name" value="REC"/>
    <property type="match status" value="1"/>
</dbReference>
<dbReference type="InterPro" id="IPR001789">
    <property type="entry name" value="Sig_transdc_resp-reg_receiver"/>
</dbReference>
<evidence type="ECO:0000256" key="8">
    <source>
        <dbReference type="PROSITE-ProRule" id="PRU00169"/>
    </source>
</evidence>
<evidence type="ECO:0000313" key="11">
    <source>
        <dbReference type="EMBL" id="SFE21260.1"/>
    </source>
</evidence>
<dbReference type="AlphaFoldDB" id="A0A1I1YTD9"/>
<keyword evidence="5" id="KW-0805">Transcription regulation</keyword>
<dbReference type="PROSITE" id="PS00041">
    <property type="entry name" value="HTH_ARAC_FAMILY_1"/>
    <property type="match status" value="1"/>
</dbReference>
<proteinExistence type="predicted"/>
<dbReference type="InterPro" id="IPR051552">
    <property type="entry name" value="HptR"/>
</dbReference>
<dbReference type="PROSITE" id="PS01124">
    <property type="entry name" value="HTH_ARAC_FAMILY_2"/>
    <property type="match status" value="1"/>
</dbReference>
<feature type="domain" description="Response regulatory" evidence="10">
    <location>
        <begin position="3"/>
        <end position="120"/>
    </location>
</feature>
<dbReference type="GO" id="GO:0003700">
    <property type="term" value="F:DNA-binding transcription factor activity"/>
    <property type="evidence" value="ECO:0007669"/>
    <property type="project" value="InterPro"/>
</dbReference>
<comment type="subcellular location">
    <subcellularLocation>
        <location evidence="1">Cytoplasm</location>
    </subcellularLocation>
</comment>
<organism evidence="11 12">
    <name type="scientific">Paenibacillus algorifonticola</name>
    <dbReference type="NCBI Taxonomy" id="684063"/>
    <lineage>
        <taxon>Bacteria</taxon>
        <taxon>Bacillati</taxon>
        <taxon>Bacillota</taxon>
        <taxon>Bacilli</taxon>
        <taxon>Bacillales</taxon>
        <taxon>Paenibacillaceae</taxon>
        <taxon>Paenibacillus</taxon>
    </lineage>
</organism>
<evidence type="ECO:0000259" key="10">
    <source>
        <dbReference type="PROSITE" id="PS50110"/>
    </source>
</evidence>
<keyword evidence="12" id="KW-1185">Reference proteome</keyword>
<feature type="domain" description="HTH araC/xylS-type" evidence="9">
    <location>
        <begin position="415"/>
        <end position="512"/>
    </location>
</feature>
<evidence type="ECO:0000256" key="5">
    <source>
        <dbReference type="ARBA" id="ARBA00023015"/>
    </source>
</evidence>
<dbReference type="InterPro" id="IPR018062">
    <property type="entry name" value="HTH_AraC-typ_CS"/>
</dbReference>
<dbReference type="PROSITE" id="PS50110">
    <property type="entry name" value="RESPONSE_REGULATORY"/>
    <property type="match status" value="1"/>
</dbReference>
<evidence type="ECO:0000256" key="4">
    <source>
        <dbReference type="ARBA" id="ARBA00023012"/>
    </source>
</evidence>
<protein>
    <submittedName>
        <fullName evidence="11">Two-component system, response regulator YesN</fullName>
    </submittedName>
</protein>
<dbReference type="EMBL" id="FONN01000001">
    <property type="protein sequence ID" value="SFE21260.1"/>
    <property type="molecule type" value="Genomic_DNA"/>
</dbReference>
<dbReference type="CDD" id="cd17536">
    <property type="entry name" value="REC_YesN-like"/>
    <property type="match status" value="1"/>
</dbReference>
<evidence type="ECO:0000256" key="2">
    <source>
        <dbReference type="ARBA" id="ARBA00022490"/>
    </source>
</evidence>
<evidence type="ECO:0000256" key="6">
    <source>
        <dbReference type="ARBA" id="ARBA00023125"/>
    </source>
</evidence>
<keyword evidence="7" id="KW-0804">Transcription</keyword>
<dbReference type="Gene3D" id="1.10.10.60">
    <property type="entry name" value="Homeodomain-like"/>
    <property type="match status" value="2"/>
</dbReference>
<evidence type="ECO:0000256" key="7">
    <source>
        <dbReference type="ARBA" id="ARBA00023163"/>
    </source>
</evidence>
<dbReference type="GO" id="GO:0000160">
    <property type="term" value="P:phosphorelay signal transduction system"/>
    <property type="evidence" value="ECO:0007669"/>
    <property type="project" value="UniProtKB-KW"/>
</dbReference>
<keyword evidence="4" id="KW-0902">Two-component regulatory system</keyword>
<dbReference type="Proteomes" id="UP000183410">
    <property type="component" value="Unassembled WGS sequence"/>
</dbReference>
<evidence type="ECO:0000259" key="9">
    <source>
        <dbReference type="PROSITE" id="PS01124"/>
    </source>
</evidence>
<dbReference type="PANTHER" id="PTHR42713:SF3">
    <property type="entry name" value="TRANSCRIPTIONAL REGULATORY PROTEIN HPTR"/>
    <property type="match status" value="1"/>
</dbReference>
<dbReference type="PANTHER" id="PTHR42713">
    <property type="entry name" value="HISTIDINE KINASE-RELATED"/>
    <property type="match status" value="1"/>
</dbReference>
<accession>A0A1I1YTD9</accession>
<dbReference type="SUPFAM" id="SSF46689">
    <property type="entry name" value="Homeodomain-like"/>
    <property type="match status" value="2"/>
</dbReference>
<keyword evidence="2" id="KW-0963">Cytoplasm</keyword>
<feature type="modified residue" description="4-aspartylphosphate" evidence="8">
    <location>
        <position position="55"/>
    </location>
</feature>
<dbReference type="InterPro" id="IPR009057">
    <property type="entry name" value="Homeodomain-like_sf"/>
</dbReference>
<dbReference type="RefSeq" id="WP_046229643.1">
    <property type="nucleotide sequence ID" value="NZ_FONN01000001.1"/>
</dbReference>
<sequence length="522" mass="58856">MHKLLIVDDEPMIRAGLRSIIDWESLGFVWVGEAASGPEALIKHGQLSPDLILMDIRMPRMDGLQVIEEIRKIDSSCHFLVLSGHADFSYAQRAIQFGIDAYILKPVDDDELYENVVRIAGILDKRSEQAASLGHRETLRREELLQLAVSGDAASYPEIWKELEQLTGDSAKSFQLLLIEWSRTEEHTSAASIAARRRLTSVVQSNRAGWTFSSGAYTAVLLKDYVVQEGTGELLRQWVQQAAQEQRYIAVVGDAVPALVQLPSSYEAVLAAIKHSFRLSSGELHLVSGEEQAVHAEADEEQLQLRLQELAQKLYYMLDIGSQDGVRLMLQEAGELASTSRLSEQRIKTSFAQMLTIVLNKLTAVHVQLAIQDELRIVTDLYKQTNYDEMMALLEDRLSQLAFRLGNSSNVSVIKQITGFIERHYAENLKLETLAELFNYNSGYLGKMFKNFTGEHFNTYLDQVRLRHAVELLQQGLKVHQVSELVGYANVDYFHAKFKKYKGLSPSSFKGMVKSDAERQES</sequence>
<evidence type="ECO:0000256" key="1">
    <source>
        <dbReference type="ARBA" id="ARBA00004496"/>
    </source>
</evidence>
<dbReference type="InterPro" id="IPR011006">
    <property type="entry name" value="CheY-like_superfamily"/>
</dbReference>
<dbReference type="Pfam" id="PF00072">
    <property type="entry name" value="Response_reg"/>
    <property type="match status" value="1"/>
</dbReference>
<evidence type="ECO:0000313" key="12">
    <source>
        <dbReference type="Proteomes" id="UP000183410"/>
    </source>
</evidence>
<name>A0A1I1YTD9_9BACL</name>
<dbReference type="Gene3D" id="3.40.50.2300">
    <property type="match status" value="1"/>
</dbReference>
<gene>
    <name evidence="11" type="ORF">SAMN04487969_101674</name>
</gene>
<evidence type="ECO:0000256" key="3">
    <source>
        <dbReference type="ARBA" id="ARBA00022553"/>
    </source>
</evidence>
<dbReference type="SMART" id="SM00342">
    <property type="entry name" value="HTH_ARAC"/>
    <property type="match status" value="1"/>
</dbReference>
<keyword evidence="3 8" id="KW-0597">Phosphoprotein</keyword>
<dbReference type="SUPFAM" id="SSF52172">
    <property type="entry name" value="CheY-like"/>
    <property type="match status" value="1"/>
</dbReference>